<dbReference type="Gene3D" id="3.50.50.60">
    <property type="entry name" value="FAD/NAD(P)-binding domain"/>
    <property type="match status" value="2"/>
</dbReference>
<evidence type="ECO:0000256" key="1">
    <source>
        <dbReference type="ARBA" id="ARBA00001974"/>
    </source>
</evidence>
<keyword evidence="3" id="KW-0285">Flavoprotein</keyword>
<dbReference type="Proteomes" id="UP000063789">
    <property type="component" value="Chromosome"/>
</dbReference>
<proteinExistence type="inferred from homology"/>
<accession>A0A0N9NBA5</accession>
<dbReference type="InterPro" id="IPR007867">
    <property type="entry name" value="GMC_OxRtase_C"/>
</dbReference>
<dbReference type="STRING" id="1136941.ACH46_15870"/>
<dbReference type="GO" id="GO:0016614">
    <property type="term" value="F:oxidoreductase activity, acting on CH-OH group of donors"/>
    <property type="evidence" value="ECO:0007669"/>
    <property type="project" value="InterPro"/>
</dbReference>
<dbReference type="InterPro" id="IPR000172">
    <property type="entry name" value="GMC_OxRdtase_N"/>
</dbReference>
<dbReference type="GO" id="GO:0050660">
    <property type="term" value="F:flavin adenine dinucleotide binding"/>
    <property type="evidence" value="ECO:0007669"/>
    <property type="project" value="InterPro"/>
</dbReference>
<evidence type="ECO:0000256" key="2">
    <source>
        <dbReference type="ARBA" id="ARBA00010790"/>
    </source>
</evidence>
<evidence type="ECO:0000259" key="6">
    <source>
        <dbReference type="Pfam" id="PF00732"/>
    </source>
</evidence>
<comment type="cofactor">
    <cofactor evidence="1">
        <name>FAD</name>
        <dbReference type="ChEBI" id="CHEBI:57692"/>
    </cofactor>
</comment>
<dbReference type="Gene3D" id="3.30.410.40">
    <property type="match status" value="1"/>
</dbReference>
<protein>
    <recommendedName>
        <fullName evidence="10">Glucose-methanol-choline oxidoreductase</fullName>
    </recommendedName>
</protein>
<reference evidence="9" key="1">
    <citation type="submission" date="2015-06" db="EMBL/GenBank/DDBJ databases">
        <title>Complete genome sequence and metabolic analysis of phthalate degradation pathway in Gordonia sp. QH-11.</title>
        <authorList>
            <person name="Jin D."/>
            <person name="Kong X."/>
            <person name="Bai Z."/>
        </authorList>
    </citation>
    <scope>NUCLEOTIDE SEQUENCE [LARGE SCALE GENOMIC DNA]</scope>
    <source>
        <strain evidence="9">QH-11</strain>
    </source>
</reference>
<evidence type="ECO:0000313" key="8">
    <source>
        <dbReference type="EMBL" id="ALG85686.1"/>
    </source>
</evidence>
<evidence type="ECO:0000259" key="7">
    <source>
        <dbReference type="Pfam" id="PF05199"/>
    </source>
</evidence>
<evidence type="ECO:0008006" key="10">
    <source>
        <dbReference type="Google" id="ProtNLM"/>
    </source>
</evidence>
<evidence type="ECO:0000256" key="4">
    <source>
        <dbReference type="ARBA" id="ARBA00022827"/>
    </source>
</evidence>
<name>A0A0N9NBA5_9ACTN</name>
<dbReference type="PATRIC" id="fig|1136941.3.peg.3243"/>
<evidence type="ECO:0000256" key="5">
    <source>
        <dbReference type="ARBA" id="ARBA00023002"/>
    </source>
</evidence>
<sequence>MVVPAVATADVVIVGAGSAGCVVAERLSRDPARRILLLDAGPATAAPASETRLTRLPIHPGAPRARRYPEVRGRDVVRGFGLGGSSVINGGYFLRGHRDDYVSWPWPIEQIAAQFDAVEQAMSVSAFRDDELGTFARAVEAHWDGAGLARPLSDDGGFAAFGLNRVRSNRRDGHRVTAAEAFLSAPRPNLDVVGDTEVIALVSKGSRITGGETSRGRIDADTVVLTAGALGSGRLAARLLGDRPIHEHAELLLRFTPRIPVEAPALLQTVAHTRDGLELRFYGDDFASFIDGVPRSGLAVGVTEMVAGTNGTLYRDGRVDLGDDSREMSELVLWARIVASMLKGPGFADLVEPGSLRRDTKPGLSSHAWGTLPLGETVGPDGAVHGFDGLHVADGSVLPTPLRSGPHASVMAVAGLIAEAI</sequence>
<evidence type="ECO:0000256" key="3">
    <source>
        <dbReference type="ARBA" id="ARBA00022630"/>
    </source>
</evidence>
<keyword evidence="4" id="KW-0274">FAD</keyword>
<feature type="domain" description="Glucose-methanol-choline oxidoreductase N-terminal" evidence="6">
    <location>
        <begin position="10"/>
        <end position="235"/>
    </location>
</feature>
<organism evidence="8 9">
    <name type="scientific">Gordonia phthalatica</name>
    <dbReference type="NCBI Taxonomy" id="1136941"/>
    <lineage>
        <taxon>Bacteria</taxon>
        <taxon>Bacillati</taxon>
        <taxon>Actinomycetota</taxon>
        <taxon>Actinomycetes</taxon>
        <taxon>Mycobacteriales</taxon>
        <taxon>Gordoniaceae</taxon>
        <taxon>Gordonia</taxon>
    </lineage>
</organism>
<dbReference type="RefSeq" id="WP_062393778.1">
    <property type="nucleotide sequence ID" value="NZ_CP011853.1"/>
</dbReference>
<dbReference type="EMBL" id="CP011853">
    <property type="protein sequence ID" value="ALG85686.1"/>
    <property type="molecule type" value="Genomic_DNA"/>
</dbReference>
<feature type="domain" description="Glucose-methanol-choline oxidoreductase C-terminal" evidence="7">
    <location>
        <begin position="365"/>
        <end position="414"/>
    </location>
</feature>
<keyword evidence="5" id="KW-0560">Oxidoreductase</keyword>
<dbReference type="OrthoDB" id="9785276at2"/>
<dbReference type="NCBIfam" id="TIGR04542">
    <property type="entry name" value="GMC_mycofac_2"/>
    <property type="match status" value="1"/>
</dbReference>
<dbReference type="KEGG" id="goq:ACH46_15870"/>
<dbReference type="InterPro" id="IPR051473">
    <property type="entry name" value="P2Ox-like"/>
</dbReference>
<dbReference type="SUPFAM" id="SSF51905">
    <property type="entry name" value="FAD/NAD(P)-binding domain"/>
    <property type="match status" value="1"/>
</dbReference>
<gene>
    <name evidence="8" type="ORF">ACH46_15870</name>
</gene>
<dbReference type="PANTHER" id="PTHR42784:SF1">
    <property type="entry name" value="PYRANOSE 2-OXIDASE"/>
    <property type="match status" value="1"/>
</dbReference>
<dbReference type="PANTHER" id="PTHR42784">
    <property type="entry name" value="PYRANOSE 2-OXIDASE"/>
    <property type="match status" value="1"/>
</dbReference>
<dbReference type="Pfam" id="PF00732">
    <property type="entry name" value="GMC_oxred_N"/>
    <property type="match status" value="1"/>
</dbReference>
<dbReference type="InterPro" id="IPR030900">
    <property type="entry name" value="GMC_mycofac_OxRdtase"/>
</dbReference>
<comment type="similarity">
    <text evidence="2">Belongs to the GMC oxidoreductase family.</text>
</comment>
<dbReference type="AlphaFoldDB" id="A0A0N9NBA5"/>
<reference evidence="8 9" key="2">
    <citation type="journal article" date="2017" name="Int. J. Syst. Evol. Microbiol.">
        <title>Gordonia phthalatica sp. nov., a di-n-butyl phthalate-degrading bacterium isolated from activated sludge.</title>
        <authorList>
            <person name="Jin D."/>
            <person name="Kong X."/>
            <person name="Jia M."/>
            <person name="Yu X."/>
            <person name="Wang X."/>
            <person name="Zhuang X."/>
            <person name="Deng Y."/>
            <person name="Bai Z."/>
        </authorList>
    </citation>
    <scope>NUCLEOTIDE SEQUENCE [LARGE SCALE GENOMIC DNA]</scope>
    <source>
        <strain evidence="8 9">QH-11</strain>
    </source>
</reference>
<keyword evidence="9" id="KW-1185">Reference proteome</keyword>
<dbReference type="InterPro" id="IPR036188">
    <property type="entry name" value="FAD/NAD-bd_sf"/>
</dbReference>
<evidence type="ECO:0000313" key="9">
    <source>
        <dbReference type="Proteomes" id="UP000063789"/>
    </source>
</evidence>
<dbReference type="Pfam" id="PF05199">
    <property type="entry name" value="GMC_oxred_C"/>
    <property type="match status" value="1"/>
</dbReference>